<reference evidence="2" key="1">
    <citation type="submission" date="2021-04" db="EMBL/GenBank/DDBJ databases">
        <authorList>
            <person name="Vanwijnsberghe S."/>
        </authorList>
    </citation>
    <scope>NUCLEOTIDE SEQUENCE</scope>
    <source>
        <strain evidence="2">LMG 31841</strain>
    </source>
</reference>
<dbReference type="Proteomes" id="UP000789704">
    <property type="component" value="Unassembled WGS sequence"/>
</dbReference>
<accession>A0A9N8RXQ6</accession>
<sequence>MELTDWIVILAVALLTIAFFCTRAPATWSLENRVRRLTGTRLLVQAAIALWSALLLLQRGVFSLDDIAGLRPAPHTVIACALVLAIAACYWSVRGTRLLKPRQLFATHWR</sequence>
<evidence type="ECO:0000313" key="3">
    <source>
        <dbReference type="Proteomes" id="UP000789704"/>
    </source>
</evidence>
<keyword evidence="1" id="KW-0812">Transmembrane</keyword>
<feature type="transmembrane region" description="Helical" evidence="1">
    <location>
        <begin position="42"/>
        <end position="61"/>
    </location>
</feature>
<name>A0A9N8RXQ6_9BURK</name>
<protein>
    <submittedName>
        <fullName evidence="2">Uncharacterized protein</fullName>
    </submittedName>
</protein>
<evidence type="ECO:0000313" key="2">
    <source>
        <dbReference type="EMBL" id="CAG4902174.1"/>
    </source>
</evidence>
<organism evidence="2 3">
    <name type="scientific">Paraburkholderia saeva</name>
    <dbReference type="NCBI Taxonomy" id="2777537"/>
    <lineage>
        <taxon>Bacteria</taxon>
        <taxon>Pseudomonadati</taxon>
        <taxon>Pseudomonadota</taxon>
        <taxon>Betaproteobacteria</taxon>
        <taxon>Burkholderiales</taxon>
        <taxon>Burkholderiaceae</taxon>
        <taxon>Paraburkholderia</taxon>
    </lineage>
</organism>
<keyword evidence="3" id="KW-1185">Reference proteome</keyword>
<keyword evidence="1" id="KW-1133">Transmembrane helix</keyword>
<dbReference type="EMBL" id="CAJQZC010000005">
    <property type="protein sequence ID" value="CAG4902174.1"/>
    <property type="molecule type" value="Genomic_DNA"/>
</dbReference>
<gene>
    <name evidence="2" type="ORF">LMG31841_03077</name>
</gene>
<keyword evidence="1" id="KW-0472">Membrane</keyword>
<dbReference type="AlphaFoldDB" id="A0A9N8RXQ6"/>
<evidence type="ECO:0000256" key="1">
    <source>
        <dbReference type="SAM" id="Phobius"/>
    </source>
</evidence>
<comment type="caution">
    <text evidence="2">The sequence shown here is derived from an EMBL/GenBank/DDBJ whole genome shotgun (WGS) entry which is preliminary data.</text>
</comment>
<dbReference type="RefSeq" id="WP_228878095.1">
    <property type="nucleotide sequence ID" value="NZ_CAJQYX010000002.1"/>
</dbReference>
<feature type="transmembrane region" description="Helical" evidence="1">
    <location>
        <begin position="6"/>
        <end position="30"/>
    </location>
</feature>
<feature type="transmembrane region" description="Helical" evidence="1">
    <location>
        <begin position="73"/>
        <end position="93"/>
    </location>
</feature>
<proteinExistence type="predicted"/>